<dbReference type="RefSeq" id="WP_306860683.1">
    <property type="nucleotide sequence ID" value="NZ_JAUSRB010000002.1"/>
</dbReference>
<dbReference type="Pfam" id="PF01370">
    <property type="entry name" value="Epimerase"/>
    <property type="match status" value="1"/>
</dbReference>
<dbReference type="SUPFAM" id="SSF51735">
    <property type="entry name" value="NAD(P)-binding Rossmann-fold domains"/>
    <property type="match status" value="1"/>
</dbReference>
<evidence type="ECO:0000313" key="2">
    <source>
        <dbReference type="EMBL" id="MDP9863630.1"/>
    </source>
</evidence>
<evidence type="ECO:0000313" key="3">
    <source>
        <dbReference type="Proteomes" id="UP001230426"/>
    </source>
</evidence>
<proteinExistence type="predicted"/>
<dbReference type="Gene3D" id="3.40.50.720">
    <property type="entry name" value="NAD(P)-binding Rossmann-like Domain"/>
    <property type="match status" value="1"/>
</dbReference>
<gene>
    <name evidence="2" type="ORF">J2S55_002896</name>
</gene>
<dbReference type="GO" id="GO:0016491">
    <property type="term" value="F:oxidoreductase activity"/>
    <property type="evidence" value="ECO:0007669"/>
    <property type="project" value="UniProtKB-KW"/>
</dbReference>
<dbReference type="EMBL" id="JAUSRB010000002">
    <property type="protein sequence ID" value="MDP9863630.1"/>
    <property type="molecule type" value="Genomic_DNA"/>
</dbReference>
<name>A0ABT9R5B3_9ACTN</name>
<dbReference type="PANTHER" id="PTHR43245">
    <property type="entry name" value="BIFUNCTIONAL POLYMYXIN RESISTANCE PROTEIN ARNA"/>
    <property type="match status" value="1"/>
</dbReference>
<dbReference type="InterPro" id="IPR050177">
    <property type="entry name" value="Lipid_A_modif_metabolic_enz"/>
</dbReference>
<keyword evidence="3" id="KW-1185">Reference proteome</keyword>
<reference evidence="2 3" key="1">
    <citation type="submission" date="2023-07" db="EMBL/GenBank/DDBJ databases">
        <title>Sequencing the genomes of 1000 actinobacteria strains.</title>
        <authorList>
            <person name="Klenk H.-P."/>
        </authorList>
    </citation>
    <scope>NUCLEOTIDE SEQUENCE [LARGE SCALE GENOMIC DNA]</scope>
    <source>
        <strain evidence="2 3">DSM 44109</strain>
    </source>
</reference>
<comment type="caution">
    <text evidence="2">The sequence shown here is derived from an EMBL/GenBank/DDBJ whole genome shotgun (WGS) entry which is preliminary data.</text>
</comment>
<dbReference type="InterPro" id="IPR036291">
    <property type="entry name" value="NAD(P)-bd_dom_sf"/>
</dbReference>
<evidence type="ECO:0000259" key="1">
    <source>
        <dbReference type="Pfam" id="PF01370"/>
    </source>
</evidence>
<sequence length="323" mass="33646">MSDGRVIVLGGTGFLGRQVCMDLAASGDDVLAVARTAPRPAPAYRFRSLDVSRLPTGDLVSVLAAERPDAVVNATGGKWGLSDRELEASCVVPTRRLLAALERLRYRPRLVHLGSVLEYGPIAPGGRTSAAQPLRPTTTYGKTKLAATQAVLTAAAAGTVDAIVLRIANVAGPGTPAVSLLGRVAGQLAEAAAGGEPAKVELTSLRAHRDYVDVRDVSDAVLAATRAPVTGAAIGIGRGEAVPVRSLVELLIEVSGVAAHVVELPTPAGSPDLGDWTRVDPRPARELLGWSPRRTLRDSVRGLWDEVRARTGVPERSSAVPGQ</sequence>
<dbReference type="Proteomes" id="UP001230426">
    <property type="component" value="Unassembled WGS sequence"/>
</dbReference>
<dbReference type="EC" id="1.1.1.344" evidence="2"/>
<dbReference type="InterPro" id="IPR001509">
    <property type="entry name" value="Epimerase_deHydtase"/>
</dbReference>
<feature type="domain" description="NAD-dependent epimerase/dehydratase" evidence="1">
    <location>
        <begin position="6"/>
        <end position="231"/>
    </location>
</feature>
<dbReference type="PANTHER" id="PTHR43245:SF13">
    <property type="entry name" value="UDP-D-APIOSE_UDP-D-XYLOSE SYNTHASE 2"/>
    <property type="match status" value="1"/>
</dbReference>
<protein>
    <submittedName>
        <fullName evidence="2">dTDP-6-deoxy-L-talose 4-dehydrogenase [NAD(P)+]</fullName>
        <ecNumber evidence="2">1.1.1.344</ecNumber>
    </submittedName>
</protein>
<organism evidence="2 3">
    <name type="scientific">Streptosporangium brasiliense</name>
    <dbReference type="NCBI Taxonomy" id="47480"/>
    <lineage>
        <taxon>Bacteria</taxon>
        <taxon>Bacillati</taxon>
        <taxon>Actinomycetota</taxon>
        <taxon>Actinomycetes</taxon>
        <taxon>Streptosporangiales</taxon>
        <taxon>Streptosporangiaceae</taxon>
        <taxon>Streptosporangium</taxon>
    </lineage>
</organism>
<accession>A0ABT9R5B3</accession>
<keyword evidence="2" id="KW-0560">Oxidoreductase</keyword>